<proteinExistence type="predicted"/>
<feature type="region of interest" description="Disordered" evidence="1">
    <location>
        <begin position="159"/>
        <end position="264"/>
    </location>
</feature>
<feature type="region of interest" description="Disordered" evidence="1">
    <location>
        <begin position="115"/>
        <end position="137"/>
    </location>
</feature>
<evidence type="ECO:0000313" key="3">
    <source>
        <dbReference type="Proteomes" id="UP000693738"/>
    </source>
</evidence>
<name>A0A8J2J1F8_FUSEQ</name>
<protein>
    <submittedName>
        <fullName evidence="2">Uncharacterized protein</fullName>
    </submittedName>
</protein>
<gene>
    <name evidence="2" type="ORF">FEQUK3_LOCUS10631</name>
</gene>
<sequence>MNLTLSIASAVEADEAILEQYRLESQTARGFMLAQALNENRQAIIEPLNNQPSLKEETLSAFRLLNIAPSHKSNKEAQDAVPKDIEDGQVTQHTEGTGEIQDAHEAEHIPDNTEDTEKFNFFHPPAPQHPPGWGDKPVAHNPKVAWPCLDAVVTVVPHEEPAGPQDSSEYLSDHVSEDAPTFPPVSPELEESNFFHPPAPRVPPGWENEPVAHNPKPVTVEDEPESSASAEAPVSLDEPPKEIVDAVEENSPAPAPATDTPACDDRTILLNLRFNQNLPI</sequence>
<dbReference type="Proteomes" id="UP000693738">
    <property type="component" value="Unassembled WGS sequence"/>
</dbReference>
<evidence type="ECO:0000313" key="2">
    <source>
        <dbReference type="EMBL" id="CAG7564910.1"/>
    </source>
</evidence>
<dbReference type="EMBL" id="CAJSTJ010000173">
    <property type="protein sequence ID" value="CAG7564910.1"/>
    <property type="molecule type" value="Genomic_DNA"/>
</dbReference>
<reference evidence="2" key="1">
    <citation type="submission" date="2021-05" db="EMBL/GenBank/DDBJ databases">
        <authorList>
            <person name="Khan N."/>
        </authorList>
    </citation>
    <scope>NUCLEOTIDE SEQUENCE</scope>
</reference>
<accession>A0A8J2J1F8</accession>
<dbReference type="AlphaFoldDB" id="A0A8J2J1F8"/>
<comment type="caution">
    <text evidence="2">The sequence shown here is derived from an EMBL/GenBank/DDBJ whole genome shotgun (WGS) entry which is preliminary data.</text>
</comment>
<evidence type="ECO:0000256" key="1">
    <source>
        <dbReference type="SAM" id="MobiDB-lite"/>
    </source>
</evidence>
<organism evidence="2 3">
    <name type="scientific">Fusarium equiseti</name>
    <name type="common">Fusarium scirpi</name>
    <dbReference type="NCBI Taxonomy" id="61235"/>
    <lineage>
        <taxon>Eukaryota</taxon>
        <taxon>Fungi</taxon>
        <taxon>Dikarya</taxon>
        <taxon>Ascomycota</taxon>
        <taxon>Pezizomycotina</taxon>
        <taxon>Sordariomycetes</taxon>
        <taxon>Hypocreomycetidae</taxon>
        <taxon>Hypocreales</taxon>
        <taxon>Nectriaceae</taxon>
        <taxon>Fusarium</taxon>
        <taxon>Fusarium incarnatum-equiseti species complex</taxon>
    </lineage>
</organism>